<proteinExistence type="predicted"/>
<dbReference type="InterPro" id="IPR004606">
    <property type="entry name" value="Mop_domain"/>
</dbReference>
<dbReference type="OrthoDB" id="122515at2"/>
<keyword evidence="1 2" id="KW-0500">Molybdenum</keyword>
<dbReference type="AlphaFoldDB" id="R4K2V6"/>
<evidence type="ECO:0000313" key="5">
    <source>
        <dbReference type="Proteomes" id="UP000013523"/>
    </source>
</evidence>
<evidence type="ECO:0000259" key="3">
    <source>
        <dbReference type="PROSITE" id="PS51866"/>
    </source>
</evidence>
<organism evidence="4 5">
    <name type="scientific">Clostridium pasteurianum BC1</name>
    <dbReference type="NCBI Taxonomy" id="86416"/>
    <lineage>
        <taxon>Bacteria</taxon>
        <taxon>Bacillati</taxon>
        <taxon>Bacillota</taxon>
        <taxon>Clostridia</taxon>
        <taxon>Eubacteriales</taxon>
        <taxon>Clostridiaceae</taxon>
        <taxon>Clostridium</taxon>
    </lineage>
</organism>
<dbReference type="RefSeq" id="WP_015614359.1">
    <property type="nucleotide sequence ID" value="NC_021182.1"/>
</dbReference>
<dbReference type="eggNOG" id="COG3585">
    <property type="taxonomic scope" value="Bacteria"/>
</dbReference>
<dbReference type="HOGENOM" id="CLU_118993_1_1_9"/>
<feature type="domain" description="Mop" evidence="3">
    <location>
        <begin position="2"/>
        <end position="68"/>
    </location>
</feature>
<dbReference type="Pfam" id="PF03459">
    <property type="entry name" value="TOBE"/>
    <property type="match status" value="1"/>
</dbReference>
<name>R4K2V6_CLOPA</name>
<evidence type="ECO:0000313" key="4">
    <source>
        <dbReference type="EMBL" id="AGK96036.1"/>
    </source>
</evidence>
<dbReference type="STRING" id="86416.Clopa_1027"/>
<dbReference type="SUPFAM" id="SSF50331">
    <property type="entry name" value="MOP-like"/>
    <property type="match status" value="1"/>
</dbReference>
<dbReference type="InterPro" id="IPR008995">
    <property type="entry name" value="Mo/tungstate-bd_C_term_dom"/>
</dbReference>
<evidence type="ECO:0000256" key="2">
    <source>
        <dbReference type="PROSITE-ProRule" id="PRU01213"/>
    </source>
</evidence>
<accession>R4K2V6</accession>
<evidence type="ECO:0000256" key="1">
    <source>
        <dbReference type="ARBA" id="ARBA00022505"/>
    </source>
</evidence>
<dbReference type="EMBL" id="CP003261">
    <property type="protein sequence ID" value="AGK96036.1"/>
    <property type="molecule type" value="Genomic_DNA"/>
</dbReference>
<dbReference type="KEGG" id="cpas:Clopa_1027"/>
<dbReference type="PATRIC" id="fig|86416.3.peg.1020"/>
<dbReference type="NCBIfam" id="TIGR00638">
    <property type="entry name" value="Mop"/>
    <property type="match status" value="1"/>
</dbReference>
<dbReference type="InterPro" id="IPR005116">
    <property type="entry name" value="Transp-assoc_OB_typ1"/>
</dbReference>
<dbReference type="PROSITE" id="PS51866">
    <property type="entry name" value="MOP"/>
    <property type="match status" value="1"/>
</dbReference>
<reference evidence="4 5" key="1">
    <citation type="submission" date="2012-01" db="EMBL/GenBank/DDBJ databases">
        <title>Complete sequence of chromosome of Clostridium pasteurianum BC1.</title>
        <authorList>
            <consortium name="US DOE Joint Genome Institute"/>
            <person name="Lucas S."/>
            <person name="Han J."/>
            <person name="Lapidus A."/>
            <person name="Cheng J.-F."/>
            <person name="Goodwin L."/>
            <person name="Pitluck S."/>
            <person name="Peters L."/>
            <person name="Mikhailova N."/>
            <person name="Teshima H."/>
            <person name="Detter J.C."/>
            <person name="Han C."/>
            <person name="Tapia R."/>
            <person name="Land M."/>
            <person name="Hauser L."/>
            <person name="Kyrpides N."/>
            <person name="Ivanova N."/>
            <person name="Pagani I."/>
            <person name="Dunn J."/>
            <person name="Taghavi S."/>
            <person name="Francis A."/>
            <person name="van der Lelie D."/>
            <person name="Woyke T."/>
        </authorList>
    </citation>
    <scope>NUCLEOTIDE SEQUENCE [LARGE SCALE GENOMIC DNA]</scope>
    <source>
        <strain evidence="4 5">BC1</strain>
    </source>
</reference>
<sequence length="68" mass="7019">MSISARNQLKGKVTNVKKGVITAEVVVDIGGGNHITSIVSLESIEDLGIKEGSEVTALVKSTSVLLLA</sequence>
<dbReference type="Proteomes" id="UP000013523">
    <property type="component" value="Chromosome"/>
</dbReference>
<protein>
    <submittedName>
        <fullName evidence="4">Molybdenum-pterin binding domain protein</fullName>
    </submittedName>
</protein>
<keyword evidence="5" id="KW-1185">Reference proteome</keyword>
<dbReference type="Gene3D" id="2.40.50.100">
    <property type="match status" value="1"/>
</dbReference>
<gene>
    <name evidence="4" type="ORF">Clopa_1027</name>
</gene>
<dbReference type="GO" id="GO:0015689">
    <property type="term" value="P:molybdate ion transport"/>
    <property type="evidence" value="ECO:0007669"/>
    <property type="project" value="InterPro"/>
</dbReference>